<organism evidence="2 3">
    <name type="scientific">Allacma fusca</name>
    <dbReference type="NCBI Taxonomy" id="39272"/>
    <lineage>
        <taxon>Eukaryota</taxon>
        <taxon>Metazoa</taxon>
        <taxon>Ecdysozoa</taxon>
        <taxon>Arthropoda</taxon>
        <taxon>Hexapoda</taxon>
        <taxon>Collembola</taxon>
        <taxon>Symphypleona</taxon>
        <taxon>Sminthuridae</taxon>
        <taxon>Allacma</taxon>
    </lineage>
</organism>
<sequence>MPTTASPLQIDAHGLSSAIYHLHGATKIWLTIPSGQKLNFESLVETKMPDLLKPSVLSLIGWSKLEIPLIGRTDLSNDSS</sequence>
<dbReference type="AlphaFoldDB" id="A0A8J2LFV6"/>
<gene>
    <name evidence="2" type="ORF">AFUS01_LOCUS44050</name>
</gene>
<dbReference type="InterPro" id="IPR003347">
    <property type="entry name" value="JmjC_dom"/>
</dbReference>
<protein>
    <recommendedName>
        <fullName evidence="1">JmjC domain-containing protein</fullName>
    </recommendedName>
</protein>
<feature type="domain" description="JmjC" evidence="1">
    <location>
        <begin position="1"/>
        <end position="48"/>
    </location>
</feature>
<evidence type="ECO:0000313" key="2">
    <source>
        <dbReference type="EMBL" id="CAG7834558.1"/>
    </source>
</evidence>
<proteinExistence type="predicted"/>
<evidence type="ECO:0000313" key="3">
    <source>
        <dbReference type="Proteomes" id="UP000708208"/>
    </source>
</evidence>
<comment type="caution">
    <text evidence="2">The sequence shown here is derived from an EMBL/GenBank/DDBJ whole genome shotgun (WGS) entry which is preliminary data.</text>
</comment>
<dbReference type="EMBL" id="CAJVCH010570284">
    <property type="protein sequence ID" value="CAG7834558.1"/>
    <property type="molecule type" value="Genomic_DNA"/>
</dbReference>
<keyword evidence="3" id="KW-1185">Reference proteome</keyword>
<dbReference type="Pfam" id="PF02373">
    <property type="entry name" value="JmjC"/>
    <property type="match status" value="1"/>
</dbReference>
<reference evidence="2" key="1">
    <citation type="submission" date="2021-06" db="EMBL/GenBank/DDBJ databases">
        <authorList>
            <person name="Hodson N. C."/>
            <person name="Mongue J. A."/>
            <person name="Jaron S. K."/>
        </authorList>
    </citation>
    <scope>NUCLEOTIDE SEQUENCE</scope>
</reference>
<evidence type="ECO:0000259" key="1">
    <source>
        <dbReference type="Pfam" id="PF02373"/>
    </source>
</evidence>
<name>A0A8J2LFV6_9HEXA</name>
<accession>A0A8J2LFV6</accession>
<dbReference type="Proteomes" id="UP000708208">
    <property type="component" value="Unassembled WGS sequence"/>
</dbReference>